<dbReference type="GO" id="GO:0005886">
    <property type="term" value="C:plasma membrane"/>
    <property type="evidence" value="ECO:0007669"/>
    <property type="project" value="UniProtKB-SubCell"/>
</dbReference>
<dbReference type="InterPro" id="IPR000620">
    <property type="entry name" value="EamA_dom"/>
</dbReference>
<keyword evidence="10" id="KW-1185">Reference proteome</keyword>
<comment type="caution">
    <text evidence="9">The sequence shown here is derived from an EMBL/GenBank/DDBJ whole genome shotgun (WGS) entry which is preliminary data.</text>
</comment>
<sequence>MPPHPTRNNLALVTLLGLIWGLNWPIVKFAILEYGPWTTRALSLSGAALVLAGAALWRGESLRISPRAWWRVLVPAIFGMALVNILNAWAQMVMETGRAAIIAFSMPVWATAMAVFFLGERLDARKSLSLALGAAGLMALAWPALAAGGVSAGLALAFGSALSWACGAVFMKRFPISGPPLTAATWQIGAAAAILTTGMLAFEGPAIGFHGLTAGFFGLAYNIVAAQALGTWIWFGVLTRSPASVAAIGTLMTPGVGVIGAMLMLGETPAITDWVGLALVVSASAIVLLRRAPSGRASPVAKTPPAPGPAPCGDGELLAPVPTAR</sequence>
<evidence type="ECO:0000256" key="5">
    <source>
        <dbReference type="ARBA" id="ARBA00023136"/>
    </source>
</evidence>
<organism evidence="9 10">
    <name type="scientific">Camelimonas lactis</name>
    <dbReference type="NCBI Taxonomy" id="659006"/>
    <lineage>
        <taxon>Bacteria</taxon>
        <taxon>Pseudomonadati</taxon>
        <taxon>Pseudomonadota</taxon>
        <taxon>Alphaproteobacteria</taxon>
        <taxon>Hyphomicrobiales</taxon>
        <taxon>Chelatococcaceae</taxon>
        <taxon>Camelimonas</taxon>
    </lineage>
</organism>
<evidence type="ECO:0000259" key="8">
    <source>
        <dbReference type="Pfam" id="PF00892"/>
    </source>
</evidence>
<feature type="transmembrane region" description="Helical" evidence="7">
    <location>
        <begin position="183"/>
        <end position="202"/>
    </location>
</feature>
<dbReference type="AlphaFoldDB" id="A0A4R2GJP8"/>
<keyword evidence="3 7" id="KW-0812">Transmembrane</keyword>
<dbReference type="InterPro" id="IPR050638">
    <property type="entry name" value="AA-Vitamin_Transporters"/>
</dbReference>
<dbReference type="PANTHER" id="PTHR32322:SF18">
    <property type="entry name" value="S-ADENOSYLMETHIONINE_S-ADENOSYLHOMOCYSTEINE TRANSPORTER"/>
    <property type="match status" value="1"/>
</dbReference>
<reference evidence="9 10" key="1">
    <citation type="submission" date="2019-03" db="EMBL/GenBank/DDBJ databases">
        <title>Genomic Encyclopedia of Type Strains, Phase IV (KMG-IV): sequencing the most valuable type-strain genomes for metagenomic binning, comparative biology and taxonomic classification.</title>
        <authorList>
            <person name="Goeker M."/>
        </authorList>
    </citation>
    <scope>NUCLEOTIDE SEQUENCE [LARGE SCALE GENOMIC DNA]</scope>
    <source>
        <strain evidence="9 10">DSM 22958</strain>
    </source>
</reference>
<comment type="subcellular location">
    <subcellularLocation>
        <location evidence="1">Cell membrane</location>
        <topology evidence="1">Multi-pass membrane protein</topology>
    </subcellularLocation>
</comment>
<name>A0A4R2GJP8_9HYPH</name>
<evidence type="ECO:0000313" key="9">
    <source>
        <dbReference type="EMBL" id="TCO08952.1"/>
    </source>
</evidence>
<dbReference type="PANTHER" id="PTHR32322">
    <property type="entry name" value="INNER MEMBRANE TRANSPORTER"/>
    <property type="match status" value="1"/>
</dbReference>
<evidence type="ECO:0000256" key="4">
    <source>
        <dbReference type="ARBA" id="ARBA00022989"/>
    </source>
</evidence>
<evidence type="ECO:0000256" key="3">
    <source>
        <dbReference type="ARBA" id="ARBA00022692"/>
    </source>
</evidence>
<feature type="domain" description="EamA" evidence="8">
    <location>
        <begin position="12"/>
        <end position="140"/>
    </location>
</feature>
<keyword evidence="4 7" id="KW-1133">Transmembrane helix</keyword>
<evidence type="ECO:0000256" key="7">
    <source>
        <dbReference type="SAM" id="Phobius"/>
    </source>
</evidence>
<keyword evidence="5 7" id="KW-0472">Membrane</keyword>
<feature type="transmembrane region" description="Helical" evidence="7">
    <location>
        <begin position="245"/>
        <end position="265"/>
    </location>
</feature>
<proteinExistence type="predicted"/>
<keyword evidence="2" id="KW-1003">Cell membrane</keyword>
<protein>
    <submittedName>
        <fullName evidence="9">Threonine/homoserine efflux transporter RhtA</fullName>
    </submittedName>
</protein>
<dbReference type="InterPro" id="IPR037185">
    <property type="entry name" value="EmrE-like"/>
</dbReference>
<feature type="transmembrane region" description="Helical" evidence="7">
    <location>
        <begin position="214"/>
        <end position="238"/>
    </location>
</feature>
<dbReference type="Proteomes" id="UP000294881">
    <property type="component" value="Unassembled WGS sequence"/>
</dbReference>
<feature type="transmembrane region" description="Helical" evidence="7">
    <location>
        <begin position="37"/>
        <end position="57"/>
    </location>
</feature>
<feature type="transmembrane region" description="Helical" evidence="7">
    <location>
        <begin position="271"/>
        <end position="289"/>
    </location>
</feature>
<gene>
    <name evidence="9" type="ORF">EV666_12023</name>
</gene>
<dbReference type="RefSeq" id="WP_132010468.1">
    <property type="nucleotide sequence ID" value="NZ_JBHUNN010000002.1"/>
</dbReference>
<dbReference type="OrthoDB" id="7850605at2"/>
<feature type="transmembrane region" description="Helical" evidence="7">
    <location>
        <begin position="12"/>
        <end position="31"/>
    </location>
</feature>
<feature type="transmembrane region" description="Helical" evidence="7">
    <location>
        <begin position="69"/>
        <end position="90"/>
    </location>
</feature>
<evidence type="ECO:0000256" key="1">
    <source>
        <dbReference type="ARBA" id="ARBA00004651"/>
    </source>
</evidence>
<accession>A0A4R2GJP8</accession>
<feature type="transmembrane region" description="Helical" evidence="7">
    <location>
        <begin position="96"/>
        <end position="118"/>
    </location>
</feature>
<dbReference type="SUPFAM" id="SSF103481">
    <property type="entry name" value="Multidrug resistance efflux transporter EmrE"/>
    <property type="match status" value="2"/>
</dbReference>
<evidence type="ECO:0000313" key="10">
    <source>
        <dbReference type="Proteomes" id="UP000294881"/>
    </source>
</evidence>
<dbReference type="EMBL" id="SLWL01000020">
    <property type="protein sequence ID" value="TCO08952.1"/>
    <property type="molecule type" value="Genomic_DNA"/>
</dbReference>
<feature type="region of interest" description="Disordered" evidence="6">
    <location>
        <begin position="296"/>
        <end position="325"/>
    </location>
</feature>
<evidence type="ECO:0000256" key="2">
    <source>
        <dbReference type="ARBA" id="ARBA00022475"/>
    </source>
</evidence>
<dbReference type="Pfam" id="PF00892">
    <property type="entry name" value="EamA"/>
    <property type="match status" value="2"/>
</dbReference>
<evidence type="ECO:0000256" key="6">
    <source>
        <dbReference type="SAM" id="MobiDB-lite"/>
    </source>
</evidence>
<feature type="domain" description="EamA" evidence="8">
    <location>
        <begin position="153"/>
        <end position="288"/>
    </location>
</feature>